<evidence type="ECO:0000256" key="3">
    <source>
        <dbReference type="ARBA" id="ARBA00022692"/>
    </source>
</evidence>
<feature type="transmembrane region" description="Helical" evidence="7">
    <location>
        <begin position="571"/>
        <end position="590"/>
    </location>
</feature>
<dbReference type="Gene3D" id="3.30.70.1450">
    <property type="entry name" value="Regulator of K+ conductance, C-terminal domain"/>
    <property type="match status" value="2"/>
</dbReference>
<feature type="transmembrane region" description="Helical" evidence="7">
    <location>
        <begin position="54"/>
        <end position="76"/>
    </location>
</feature>
<feature type="transmembrane region" description="Helical" evidence="7">
    <location>
        <begin position="177"/>
        <end position="199"/>
    </location>
</feature>
<proteinExistence type="predicted"/>
<keyword evidence="3 7" id="KW-0812">Transmembrane</keyword>
<evidence type="ECO:0000313" key="10">
    <source>
        <dbReference type="Proteomes" id="UP001595892"/>
    </source>
</evidence>
<name>A0ABV9NN53_9GAMM</name>
<feature type="transmembrane region" description="Helical" evidence="7">
    <location>
        <begin position="531"/>
        <end position="550"/>
    </location>
</feature>
<keyword evidence="5 7" id="KW-1133">Transmembrane helix</keyword>
<dbReference type="RefSeq" id="WP_377005617.1">
    <property type="nucleotide sequence ID" value="NZ_JBHSGG010000047.1"/>
</dbReference>
<evidence type="ECO:0000256" key="6">
    <source>
        <dbReference type="ARBA" id="ARBA00023136"/>
    </source>
</evidence>
<keyword evidence="4" id="KW-0677">Repeat</keyword>
<feature type="domain" description="RCK C-terminal" evidence="8">
    <location>
        <begin position="211"/>
        <end position="294"/>
    </location>
</feature>
<feature type="transmembrane region" description="Helical" evidence="7">
    <location>
        <begin position="451"/>
        <end position="475"/>
    </location>
</feature>
<evidence type="ECO:0000256" key="4">
    <source>
        <dbReference type="ARBA" id="ARBA00022737"/>
    </source>
</evidence>
<feature type="transmembrane region" description="Helical" evidence="7">
    <location>
        <begin position="422"/>
        <end position="439"/>
    </location>
</feature>
<evidence type="ECO:0000256" key="7">
    <source>
        <dbReference type="SAM" id="Phobius"/>
    </source>
</evidence>
<comment type="caution">
    <text evidence="9">The sequence shown here is derived from an EMBL/GenBank/DDBJ whole genome shotgun (WGS) entry which is preliminary data.</text>
</comment>
<feature type="transmembrane region" description="Helical" evidence="7">
    <location>
        <begin position="144"/>
        <end position="165"/>
    </location>
</feature>
<dbReference type="SUPFAM" id="SSF116726">
    <property type="entry name" value="TrkA C-terminal domain-like"/>
    <property type="match status" value="2"/>
</dbReference>
<feature type="transmembrane region" description="Helical" evidence="7">
    <location>
        <begin position="6"/>
        <end position="21"/>
    </location>
</feature>
<feature type="domain" description="RCK C-terminal" evidence="8">
    <location>
        <begin position="300"/>
        <end position="385"/>
    </location>
</feature>
<feature type="transmembrane region" description="Helical" evidence="7">
    <location>
        <begin position="119"/>
        <end position="137"/>
    </location>
</feature>
<dbReference type="InterPro" id="IPR004680">
    <property type="entry name" value="Cit_transptr-like_dom"/>
</dbReference>
<feature type="transmembrane region" description="Helical" evidence="7">
    <location>
        <begin position="96"/>
        <end position="113"/>
    </location>
</feature>
<feature type="transmembrane region" description="Helical" evidence="7">
    <location>
        <begin position="481"/>
        <end position="501"/>
    </location>
</feature>
<dbReference type="InterPro" id="IPR006037">
    <property type="entry name" value="RCK_C"/>
</dbReference>
<sequence>MGLEAILVLCVLAGAIVLFVTEKLPVDVVAMLVLATLLVLGLLVPGRLLTPAEAVSGFSSTATIAVAAMFVLSAALQRTGALRAAGRLLGRIRNQWLFVLVIMLALASLGAFVNNTAAMAVFMPMALAIAAANRFSASKVLIPMSYAAQMGGVCTLIGTSTNLLVHAMAQDAGLPGFGFFEFTALGAITAAIGIAYVMLVGPWLLPDRRAAELTENYDLGKYISELHVTSDSRLVGKSVAGAELGKTYNVSVLELLRGDEKVWAPKQRRLRAGDVLIVRGHWDRVSELKEKEKLELEPEFELRDAQFEGGAVLAEIMVAPASRYVGQTVGAIAAAWSQPATLLALHRRSEVLREQLRGITMEVGDVLLLLVPEEQMAALRRDTGFIVLSEKEPEGGSRKAPVAVGIMLAVIAAAALDWMPIMAAAIVGCIALVITRCLKPEEVYEAIDWRVIMLLAGLLPLGIAMQNTGAAAWIASHALALVGPYGPVAALAAIYLITSLLTESMSNNASAVLMTPIAIAAAQGIDANPMAFLVAVTFAASTSFTTPVGYQTNTMIYSAGGYRFMDFVRMGLPLNLLFWLVAIVFIPRFWPL</sequence>
<keyword evidence="10" id="KW-1185">Reference proteome</keyword>
<gene>
    <name evidence="9" type="ORF">ACFO3Q_15580</name>
</gene>
<evidence type="ECO:0000313" key="9">
    <source>
        <dbReference type="EMBL" id="MFC4729591.1"/>
    </source>
</evidence>
<organism evidence="9 10">
    <name type="scientific">Coralloluteibacterium thermophilum</name>
    <dbReference type="NCBI Taxonomy" id="2707049"/>
    <lineage>
        <taxon>Bacteria</taxon>
        <taxon>Pseudomonadati</taxon>
        <taxon>Pseudomonadota</taxon>
        <taxon>Gammaproteobacteria</taxon>
        <taxon>Lysobacterales</taxon>
        <taxon>Lysobacteraceae</taxon>
        <taxon>Coralloluteibacterium</taxon>
    </lineage>
</organism>
<protein>
    <submittedName>
        <fullName evidence="9">SLC13 family permease</fullName>
    </submittedName>
</protein>
<keyword evidence="6 7" id="KW-0472">Membrane</keyword>
<dbReference type="PANTHER" id="PTHR43652:SF2">
    <property type="entry name" value="BASIC AMINO ACID ANTIPORTER YFCC-RELATED"/>
    <property type="match status" value="1"/>
</dbReference>
<keyword evidence="2" id="KW-0813">Transport</keyword>
<evidence type="ECO:0000256" key="2">
    <source>
        <dbReference type="ARBA" id="ARBA00022448"/>
    </source>
</evidence>
<dbReference type="Proteomes" id="UP001595892">
    <property type="component" value="Unassembled WGS sequence"/>
</dbReference>
<evidence type="ECO:0000256" key="5">
    <source>
        <dbReference type="ARBA" id="ARBA00022989"/>
    </source>
</evidence>
<dbReference type="Pfam" id="PF03600">
    <property type="entry name" value="CitMHS"/>
    <property type="match status" value="1"/>
</dbReference>
<reference evidence="10" key="1">
    <citation type="journal article" date="2019" name="Int. J. Syst. Evol. Microbiol.">
        <title>The Global Catalogue of Microorganisms (GCM) 10K type strain sequencing project: providing services to taxonomists for standard genome sequencing and annotation.</title>
        <authorList>
            <consortium name="The Broad Institute Genomics Platform"/>
            <consortium name="The Broad Institute Genome Sequencing Center for Infectious Disease"/>
            <person name="Wu L."/>
            <person name="Ma J."/>
        </authorList>
    </citation>
    <scope>NUCLEOTIDE SEQUENCE [LARGE SCALE GENOMIC DNA]</scope>
    <source>
        <strain evidence="10">CGMCC 1.13574</strain>
    </source>
</reference>
<evidence type="ECO:0000256" key="1">
    <source>
        <dbReference type="ARBA" id="ARBA00004141"/>
    </source>
</evidence>
<dbReference type="PANTHER" id="PTHR43652">
    <property type="entry name" value="BASIC AMINO ACID ANTIPORTER YFCC-RELATED"/>
    <property type="match status" value="1"/>
</dbReference>
<dbReference type="InterPro" id="IPR051679">
    <property type="entry name" value="DASS-Related_Transporters"/>
</dbReference>
<accession>A0ABV9NN53</accession>
<dbReference type="EMBL" id="JBHSGG010000047">
    <property type="protein sequence ID" value="MFC4729591.1"/>
    <property type="molecule type" value="Genomic_DNA"/>
</dbReference>
<dbReference type="Pfam" id="PF02080">
    <property type="entry name" value="TrkA_C"/>
    <property type="match status" value="1"/>
</dbReference>
<dbReference type="PROSITE" id="PS51202">
    <property type="entry name" value="RCK_C"/>
    <property type="match status" value="2"/>
</dbReference>
<feature type="transmembrane region" description="Helical" evidence="7">
    <location>
        <begin position="28"/>
        <end position="48"/>
    </location>
</feature>
<dbReference type="InterPro" id="IPR036721">
    <property type="entry name" value="RCK_C_sf"/>
</dbReference>
<dbReference type="CDD" id="cd01115">
    <property type="entry name" value="SLC13_permease"/>
    <property type="match status" value="1"/>
</dbReference>
<comment type="subcellular location">
    <subcellularLocation>
        <location evidence="1">Membrane</location>
        <topology evidence="1">Multi-pass membrane protein</topology>
    </subcellularLocation>
</comment>
<evidence type="ECO:0000259" key="8">
    <source>
        <dbReference type="PROSITE" id="PS51202"/>
    </source>
</evidence>